<dbReference type="InterPro" id="IPR017871">
    <property type="entry name" value="ABC_transporter-like_CS"/>
</dbReference>
<keyword evidence="11" id="KW-1185">Reference proteome</keyword>
<sequence>MDSIYAENVTFSYEPGRPVLEDVSFRVAKGEWIAIVGHNGSGKSTLAKCLNGLLLPSSGRVVTCGYDTADKETIMTLRRRAGMVFQHPDNQLVAPTVADDVAFGLENAGVPFKEMQKRVGESIKRLRLEGLEEREPHRLSGGQKQRVALAGITALHPEVIILDEATSMLDPAGRKEVRLMMEELCRNEGITIIAITHDVEEAADADRMLVMKEGRLLKDGTPRELFREKELLESAGLALPLPVFLAHGLREQGVEMDGDVMTERELVDALCASKQNV</sequence>
<dbReference type="EMBL" id="CP144914">
    <property type="protein sequence ID" value="WWD80144.1"/>
    <property type="molecule type" value="Genomic_DNA"/>
</dbReference>
<dbReference type="GO" id="GO:0042626">
    <property type="term" value="F:ATPase-coupled transmembrane transporter activity"/>
    <property type="evidence" value="ECO:0007669"/>
    <property type="project" value="TreeGrafter"/>
</dbReference>
<comment type="similarity">
    <text evidence="2">Belongs to the ABC transporter superfamily.</text>
</comment>
<evidence type="ECO:0000256" key="4">
    <source>
        <dbReference type="ARBA" id="ARBA00022475"/>
    </source>
</evidence>
<dbReference type="OrthoDB" id="9784332at2"/>
<keyword evidence="4" id="KW-1003">Cell membrane</keyword>
<name>A0A5C7F4S2_9BACI</name>
<comment type="subcellular location">
    <subcellularLocation>
        <location evidence="1">Cell membrane</location>
        <topology evidence="1">Peripheral membrane protein</topology>
    </subcellularLocation>
</comment>
<dbReference type="InterPro" id="IPR015856">
    <property type="entry name" value="ABC_transpr_CbiO/EcfA_su"/>
</dbReference>
<keyword evidence="3" id="KW-0813">Transport</keyword>
<accession>A0A5C7F4S2</accession>
<evidence type="ECO:0000256" key="6">
    <source>
        <dbReference type="ARBA" id="ARBA00022840"/>
    </source>
</evidence>
<reference evidence="10 11" key="1">
    <citation type="submission" date="2024-01" db="EMBL/GenBank/DDBJ databases">
        <title>Complete Genome Sequence of Alkalicoccus halolimnae BZ-SZ-XJ29T, a Moderately Halophilic Bacterium Isolated from a Salt Lake.</title>
        <authorList>
            <person name="Zhao B."/>
        </authorList>
    </citation>
    <scope>NUCLEOTIDE SEQUENCE [LARGE SCALE GENOMIC DNA]</scope>
    <source>
        <strain evidence="10 11">BZ-SZ-XJ29</strain>
    </source>
</reference>
<organism evidence="10 11">
    <name type="scientific">Alkalicoccus halolimnae</name>
    <dbReference type="NCBI Taxonomy" id="1667239"/>
    <lineage>
        <taxon>Bacteria</taxon>
        <taxon>Bacillati</taxon>
        <taxon>Bacillota</taxon>
        <taxon>Bacilli</taxon>
        <taxon>Bacillales</taxon>
        <taxon>Bacillaceae</taxon>
        <taxon>Alkalicoccus</taxon>
    </lineage>
</organism>
<gene>
    <name evidence="10" type="ORF">FTX54_000820</name>
</gene>
<dbReference type="CDD" id="cd03225">
    <property type="entry name" value="ABC_cobalt_CbiO_domain1"/>
    <property type="match status" value="1"/>
</dbReference>
<dbReference type="InterPro" id="IPR050095">
    <property type="entry name" value="ECF_ABC_transporter_ATP-bd"/>
</dbReference>
<dbReference type="NCBIfam" id="TIGR04520">
    <property type="entry name" value="ECF_ATPase_1"/>
    <property type="match status" value="1"/>
</dbReference>
<dbReference type="NCBIfam" id="NF010167">
    <property type="entry name" value="PRK13648.1"/>
    <property type="match status" value="1"/>
</dbReference>
<evidence type="ECO:0000256" key="7">
    <source>
        <dbReference type="ARBA" id="ARBA00022967"/>
    </source>
</evidence>
<dbReference type="Pfam" id="PF00005">
    <property type="entry name" value="ABC_tran"/>
    <property type="match status" value="1"/>
</dbReference>
<keyword evidence="6" id="KW-0067">ATP-binding</keyword>
<dbReference type="GO" id="GO:0043190">
    <property type="term" value="C:ATP-binding cassette (ABC) transporter complex"/>
    <property type="evidence" value="ECO:0007669"/>
    <property type="project" value="TreeGrafter"/>
</dbReference>
<evidence type="ECO:0000256" key="1">
    <source>
        <dbReference type="ARBA" id="ARBA00004202"/>
    </source>
</evidence>
<keyword evidence="7" id="KW-1278">Translocase</keyword>
<dbReference type="PROSITE" id="PS50893">
    <property type="entry name" value="ABC_TRANSPORTER_2"/>
    <property type="match status" value="1"/>
</dbReference>
<dbReference type="InterPro" id="IPR003439">
    <property type="entry name" value="ABC_transporter-like_ATP-bd"/>
</dbReference>
<dbReference type="Proteomes" id="UP000321816">
    <property type="component" value="Chromosome"/>
</dbReference>
<keyword evidence="5" id="KW-0547">Nucleotide-binding</keyword>
<dbReference type="FunFam" id="3.40.50.300:FF:000224">
    <property type="entry name" value="Energy-coupling factor transporter ATP-binding protein EcfA"/>
    <property type="match status" value="1"/>
</dbReference>
<dbReference type="InterPro" id="IPR027417">
    <property type="entry name" value="P-loop_NTPase"/>
</dbReference>
<evidence type="ECO:0000259" key="9">
    <source>
        <dbReference type="PROSITE" id="PS50893"/>
    </source>
</evidence>
<dbReference type="Gene3D" id="3.40.50.300">
    <property type="entry name" value="P-loop containing nucleotide triphosphate hydrolases"/>
    <property type="match status" value="1"/>
</dbReference>
<dbReference type="InterPro" id="IPR030947">
    <property type="entry name" value="EcfA_1"/>
</dbReference>
<evidence type="ECO:0000256" key="3">
    <source>
        <dbReference type="ARBA" id="ARBA00022448"/>
    </source>
</evidence>
<dbReference type="GO" id="GO:0016887">
    <property type="term" value="F:ATP hydrolysis activity"/>
    <property type="evidence" value="ECO:0007669"/>
    <property type="project" value="InterPro"/>
</dbReference>
<evidence type="ECO:0000313" key="11">
    <source>
        <dbReference type="Proteomes" id="UP000321816"/>
    </source>
</evidence>
<keyword evidence="8" id="KW-0472">Membrane</keyword>
<dbReference type="SMART" id="SM00382">
    <property type="entry name" value="AAA"/>
    <property type="match status" value="1"/>
</dbReference>
<dbReference type="GO" id="GO:0005524">
    <property type="term" value="F:ATP binding"/>
    <property type="evidence" value="ECO:0007669"/>
    <property type="project" value="UniProtKB-KW"/>
</dbReference>
<dbReference type="PROSITE" id="PS00211">
    <property type="entry name" value="ABC_TRANSPORTER_1"/>
    <property type="match status" value="1"/>
</dbReference>
<dbReference type="KEGG" id="ahal:FTX54_000820"/>
<proteinExistence type="inferred from homology"/>
<evidence type="ECO:0000313" key="10">
    <source>
        <dbReference type="EMBL" id="WWD80144.1"/>
    </source>
</evidence>
<dbReference type="SUPFAM" id="SSF52540">
    <property type="entry name" value="P-loop containing nucleoside triphosphate hydrolases"/>
    <property type="match status" value="1"/>
</dbReference>
<dbReference type="InterPro" id="IPR003593">
    <property type="entry name" value="AAA+_ATPase"/>
</dbReference>
<dbReference type="PANTHER" id="PTHR43553">
    <property type="entry name" value="HEAVY METAL TRANSPORTER"/>
    <property type="match status" value="1"/>
</dbReference>
<evidence type="ECO:0000256" key="8">
    <source>
        <dbReference type="ARBA" id="ARBA00023136"/>
    </source>
</evidence>
<feature type="domain" description="ABC transporter" evidence="9">
    <location>
        <begin position="4"/>
        <end position="238"/>
    </location>
</feature>
<evidence type="ECO:0000256" key="2">
    <source>
        <dbReference type="ARBA" id="ARBA00005417"/>
    </source>
</evidence>
<dbReference type="AlphaFoldDB" id="A0A5C7F4S2"/>
<protein>
    <submittedName>
        <fullName evidence="10">Energy-coupling factor transporter ATPase</fullName>
    </submittedName>
</protein>
<dbReference type="RefSeq" id="WP_147804571.1">
    <property type="nucleotide sequence ID" value="NZ_CP144914.1"/>
</dbReference>
<dbReference type="PANTHER" id="PTHR43553:SF24">
    <property type="entry name" value="ENERGY-COUPLING FACTOR TRANSPORTER ATP-BINDING PROTEIN ECFA1"/>
    <property type="match status" value="1"/>
</dbReference>
<evidence type="ECO:0000256" key="5">
    <source>
        <dbReference type="ARBA" id="ARBA00022741"/>
    </source>
</evidence>
<dbReference type="GO" id="GO:0015087">
    <property type="term" value="F:cobalt ion transmembrane transporter activity"/>
    <property type="evidence" value="ECO:0007669"/>
    <property type="project" value="UniProtKB-ARBA"/>
</dbReference>